<proteinExistence type="predicted"/>
<accession>A0A2I0KHY8</accession>
<keyword evidence="2" id="KW-1185">Reference proteome</keyword>
<dbReference type="PANTHER" id="PTHR36063:SF1">
    <property type="entry name" value="ARABIDOPSIS THALIANA GENOMIC DNA, CHROMOSOME 5, P1 CLONE:MOK16"/>
    <property type="match status" value="1"/>
</dbReference>
<reference evidence="1 2" key="1">
    <citation type="submission" date="2017-11" db="EMBL/GenBank/DDBJ databases">
        <title>De-novo sequencing of pomegranate (Punica granatum L.) genome.</title>
        <authorList>
            <person name="Akparov Z."/>
            <person name="Amiraslanov A."/>
            <person name="Hajiyeva S."/>
            <person name="Abbasov M."/>
            <person name="Kaur K."/>
            <person name="Hamwieh A."/>
            <person name="Solovyev V."/>
            <person name="Salamov A."/>
            <person name="Braich B."/>
            <person name="Kosarev P."/>
            <person name="Mahmoud A."/>
            <person name="Hajiyev E."/>
            <person name="Babayeva S."/>
            <person name="Izzatullayeva V."/>
            <person name="Mammadov A."/>
            <person name="Mammadov A."/>
            <person name="Sharifova S."/>
            <person name="Ojaghi J."/>
            <person name="Eynullazada K."/>
            <person name="Bayramov B."/>
            <person name="Abdulazimova A."/>
            <person name="Shahmuradov I."/>
        </authorList>
    </citation>
    <scope>NUCLEOTIDE SEQUENCE [LARGE SCALE GENOMIC DNA]</scope>
    <source>
        <strain evidence="2">cv. AG2017</strain>
        <tissue evidence="1">Leaf</tissue>
    </source>
</reference>
<comment type="caution">
    <text evidence="1">The sequence shown here is derived from an EMBL/GenBank/DDBJ whole genome shotgun (WGS) entry which is preliminary data.</text>
</comment>
<dbReference type="EMBL" id="PGOL01000570">
    <property type="protein sequence ID" value="PKI68145.1"/>
    <property type="molecule type" value="Genomic_DNA"/>
</dbReference>
<dbReference type="AlphaFoldDB" id="A0A2I0KHY8"/>
<sequence length="213" mass="23771">MSTYSMFGDAARDGPFRSPKYQQSSLLSHPIAVSQPRVPCSVFPIVRPPWCRQHRRLAFRDIIGGASPLPSPPYITPCPRKPSLQSKLLLHSSRSKDPFIETSELESCIVAISLLPVEGRAFRCLINGFGTNSFWSPSGIQVQFSLVINAIPLIEPIPRPPDQYMAKPLGDFSSWVEVAPAIFIGPRRASGFTVLETIQEDEEVEREDYEESQ</sequence>
<evidence type="ECO:0000313" key="2">
    <source>
        <dbReference type="Proteomes" id="UP000233551"/>
    </source>
</evidence>
<protein>
    <submittedName>
        <fullName evidence="1">Uncharacterized protein</fullName>
    </submittedName>
</protein>
<dbReference type="PANTHER" id="PTHR36063">
    <property type="entry name" value="ARABIDOPSIS THALIANA GENOMIC DNA, CHROMOSOME 5, P1 CLONE:MOK16"/>
    <property type="match status" value="1"/>
</dbReference>
<dbReference type="Proteomes" id="UP000233551">
    <property type="component" value="Unassembled WGS sequence"/>
</dbReference>
<organism evidence="1 2">
    <name type="scientific">Punica granatum</name>
    <name type="common">Pomegranate</name>
    <dbReference type="NCBI Taxonomy" id="22663"/>
    <lineage>
        <taxon>Eukaryota</taxon>
        <taxon>Viridiplantae</taxon>
        <taxon>Streptophyta</taxon>
        <taxon>Embryophyta</taxon>
        <taxon>Tracheophyta</taxon>
        <taxon>Spermatophyta</taxon>
        <taxon>Magnoliopsida</taxon>
        <taxon>eudicotyledons</taxon>
        <taxon>Gunneridae</taxon>
        <taxon>Pentapetalae</taxon>
        <taxon>rosids</taxon>
        <taxon>malvids</taxon>
        <taxon>Myrtales</taxon>
        <taxon>Lythraceae</taxon>
        <taxon>Punica</taxon>
    </lineage>
</organism>
<evidence type="ECO:0000313" key="1">
    <source>
        <dbReference type="EMBL" id="PKI68145.1"/>
    </source>
</evidence>
<gene>
    <name evidence="1" type="ORF">CRG98_011444</name>
</gene>
<name>A0A2I0KHY8_PUNGR</name>